<evidence type="ECO:0000259" key="10">
    <source>
        <dbReference type="PROSITE" id="PS50003"/>
    </source>
</evidence>
<evidence type="ECO:0000256" key="8">
    <source>
        <dbReference type="PROSITE-ProRule" id="PRU00023"/>
    </source>
</evidence>
<keyword evidence="6 8" id="KW-0040">ANK repeat</keyword>
<dbReference type="CDD" id="cd13250">
    <property type="entry name" value="PH_ACAP"/>
    <property type="match status" value="1"/>
</dbReference>
<feature type="domain" description="PH" evidence="10">
    <location>
        <begin position="374"/>
        <end position="508"/>
    </location>
</feature>
<dbReference type="Pfam" id="PF16746">
    <property type="entry name" value="BAR_3"/>
    <property type="match status" value="2"/>
</dbReference>
<evidence type="ECO:0000256" key="4">
    <source>
        <dbReference type="ARBA" id="ARBA00022771"/>
    </source>
</evidence>
<proteinExistence type="predicted"/>
<dbReference type="PRINTS" id="PR00405">
    <property type="entry name" value="REVINTRACTNG"/>
</dbReference>
<name>A0AAV6IW19_9ERIC</name>
<dbReference type="InterPro" id="IPR001164">
    <property type="entry name" value="ArfGAP_dom"/>
</dbReference>
<dbReference type="Pfam" id="PF01412">
    <property type="entry name" value="ArfGap"/>
    <property type="match status" value="1"/>
</dbReference>
<dbReference type="EMBL" id="JACTNZ010000009">
    <property type="protein sequence ID" value="KAG5531763.1"/>
    <property type="molecule type" value="Genomic_DNA"/>
</dbReference>
<protein>
    <recommendedName>
        <fullName evidence="14">ADP-ribosylation factor GTPase-activating protein AGD4-like</fullName>
    </recommendedName>
</protein>
<evidence type="ECO:0008006" key="14">
    <source>
        <dbReference type="Google" id="ProtNLM"/>
    </source>
</evidence>
<dbReference type="FunFam" id="1.10.220.150:FF:000019">
    <property type="entry name" value="ADP-ribosylation factor GTPase-activating protein AGD1"/>
    <property type="match status" value="1"/>
</dbReference>
<dbReference type="SUPFAM" id="SSF103657">
    <property type="entry name" value="BAR/IMD domain-like"/>
    <property type="match status" value="2"/>
</dbReference>
<dbReference type="AlphaFoldDB" id="A0AAV6IW19"/>
<dbReference type="InterPro" id="IPR038508">
    <property type="entry name" value="ArfGAP_dom_sf"/>
</dbReference>
<feature type="domain" description="Arf-GAP" evidence="11">
    <location>
        <begin position="557"/>
        <end position="699"/>
    </location>
</feature>
<dbReference type="Gene3D" id="2.30.29.30">
    <property type="entry name" value="Pleckstrin-homology domain (PH domain)/Phosphotyrosine-binding domain (PTB)"/>
    <property type="match status" value="1"/>
</dbReference>
<dbReference type="SUPFAM" id="SSF57863">
    <property type="entry name" value="ArfGap/RecO-like zinc finger"/>
    <property type="match status" value="1"/>
</dbReference>
<evidence type="ECO:0000313" key="12">
    <source>
        <dbReference type="EMBL" id="KAG5531763.1"/>
    </source>
</evidence>
<dbReference type="InterPro" id="IPR035670">
    <property type="entry name" value="AGD1/2/3/4_BAR_plant"/>
</dbReference>
<dbReference type="PANTHER" id="PTHR23180">
    <property type="entry name" value="CENTAURIN/ARF"/>
    <property type="match status" value="1"/>
</dbReference>
<evidence type="ECO:0000256" key="1">
    <source>
        <dbReference type="ARBA" id="ARBA00022468"/>
    </source>
</evidence>
<dbReference type="Pfam" id="PF12796">
    <property type="entry name" value="Ank_2"/>
    <property type="match status" value="1"/>
</dbReference>
<gene>
    <name evidence="12" type="ORF">RHGRI_026401</name>
</gene>
<dbReference type="SMART" id="SM00233">
    <property type="entry name" value="PH"/>
    <property type="match status" value="1"/>
</dbReference>
<dbReference type="InterPro" id="IPR011993">
    <property type="entry name" value="PH-like_dom_sf"/>
</dbReference>
<keyword evidence="13" id="KW-1185">Reference proteome</keyword>
<evidence type="ECO:0000256" key="9">
    <source>
        <dbReference type="PROSITE-ProRule" id="PRU00288"/>
    </source>
</evidence>
<evidence type="ECO:0000259" key="11">
    <source>
        <dbReference type="PROSITE" id="PS50115"/>
    </source>
</evidence>
<dbReference type="Gene3D" id="1.20.1270.60">
    <property type="entry name" value="Arfaptin homology (AH) domain/BAR domain"/>
    <property type="match status" value="1"/>
</dbReference>
<comment type="caution">
    <text evidence="12">The sequence shown here is derived from an EMBL/GenBank/DDBJ whole genome shotgun (WGS) entry which is preliminary data.</text>
</comment>
<keyword evidence="2" id="KW-0479">Metal-binding</keyword>
<evidence type="ECO:0000256" key="7">
    <source>
        <dbReference type="ARBA" id="ARBA00023054"/>
    </source>
</evidence>
<dbReference type="GO" id="GO:0008270">
    <property type="term" value="F:zinc ion binding"/>
    <property type="evidence" value="ECO:0007669"/>
    <property type="project" value="UniProtKB-KW"/>
</dbReference>
<keyword evidence="4 9" id="KW-0863">Zinc-finger</keyword>
<dbReference type="SUPFAM" id="SSF50729">
    <property type="entry name" value="PH domain-like"/>
    <property type="match status" value="1"/>
</dbReference>
<dbReference type="InterPro" id="IPR037278">
    <property type="entry name" value="ARFGAP/RecO"/>
</dbReference>
<accession>A0AAV6IW19</accession>
<keyword evidence="3" id="KW-0677">Repeat</keyword>
<evidence type="ECO:0000256" key="5">
    <source>
        <dbReference type="ARBA" id="ARBA00022833"/>
    </source>
</evidence>
<dbReference type="SMART" id="SM00248">
    <property type="entry name" value="ANK"/>
    <property type="match status" value="2"/>
</dbReference>
<dbReference type="PANTHER" id="PTHR23180:SF244">
    <property type="entry name" value="ADP-RIBOSYLATION FACTOR GTPASE-ACTIVATING PROTEIN AGD2"/>
    <property type="match status" value="1"/>
</dbReference>
<dbReference type="GO" id="GO:0005096">
    <property type="term" value="F:GTPase activator activity"/>
    <property type="evidence" value="ECO:0007669"/>
    <property type="project" value="UniProtKB-KW"/>
</dbReference>
<dbReference type="PROSITE" id="PS50115">
    <property type="entry name" value="ARFGAP"/>
    <property type="match status" value="1"/>
</dbReference>
<dbReference type="InterPro" id="IPR002110">
    <property type="entry name" value="Ankyrin_rpt"/>
</dbReference>
<dbReference type="PROSITE" id="PS50297">
    <property type="entry name" value="ANK_REP_REGION"/>
    <property type="match status" value="2"/>
</dbReference>
<dbReference type="InterPro" id="IPR036770">
    <property type="entry name" value="Ankyrin_rpt-contain_sf"/>
</dbReference>
<dbReference type="PROSITE" id="PS50003">
    <property type="entry name" value="PH_DOMAIN"/>
    <property type="match status" value="1"/>
</dbReference>
<feature type="repeat" description="ANK" evidence="8">
    <location>
        <begin position="817"/>
        <end position="849"/>
    </location>
</feature>
<evidence type="ECO:0000313" key="13">
    <source>
        <dbReference type="Proteomes" id="UP000823749"/>
    </source>
</evidence>
<keyword evidence="5" id="KW-0862">Zinc</keyword>
<evidence type="ECO:0000256" key="3">
    <source>
        <dbReference type="ARBA" id="ARBA00022737"/>
    </source>
</evidence>
<dbReference type="PROSITE" id="PS50088">
    <property type="entry name" value="ANK_REPEAT"/>
    <property type="match status" value="2"/>
</dbReference>
<dbReference type="CDD" id="cd07606">
    <property type="entry name" value="BAR_SFC_plant"/>
    <property type="match status" value="1"/>
</dbReference>
<dbReference type="SUPFAM" id="SSF48403">
    <property type="entry name" value="Ankyrin repeat"/>
    <property type="match status" value="1"/>
</dbReference>
<dbReference type="InterPro" id="IPR027267">
    <property type="entry name" value="AH/BAR_dom_sf"/>
</dbReference>
<dbReference type="InterPro" id="IPR045258">
    <property type="entry name" value="ACAP1/2/3-like"/>
</dbReference>
<reference evidence="12" key="1">
    <citation type="submission" date="2020-08" db="EMBL/GenBank/DDBJ databases">
        <title>Plant Genome Project.</title>
        <authorList>
            <person name="Zhang R.-G."/>
        </authorList>
    </citation>
    <scope>NUCLEOTIDE SEQUENCE</scope>
    <source>
        <strain evidence="12">WSP0</strain>
        <tissue evidence="12">Leaf</tissue>
    </source>
</reference>
<feature type="repeat" description="ANK" evidence="8">
    <location>
        <begin position="784"/>
        <end position="816"/>
    </location>
</feature>
<dbReference type="Gene3D" id="1.10.220.150">
    <property type="entry name" value="Arf GTPase activating protein"/>
    <property type="match status" value="1"/>
</dbReference>
<keyword evidence="7" id="KW-0175">Coiled coil</keyword>
<sequence>MGAFINLDDSPMFQKQVHSLEHTAEELKDRCQRLFKGCKKFMESLGEACNGDTAFADSLEAFGAGQDDPISKSSSEDQGAKNVLRSIGVVKGKKIMALDKLLSLSKKEWELRRLPYSISRWYEGPVLSKFISAFRELATYKELLRTQVEHVLIDRLTHFLSVDLQEAKVVHFELQDSRRRFDKAINGYDQLEVMGQQQGSVCPIDGIVMAREKFSYLKKSTRDDIVSEQEEDLHNSKSTFERSRFNLVTALMNVEAKKKYEFLESFSAIMDAHLRYFKLLDALFFQGYELLSQLEPFIHQVLTYAQQSKELANAEQDNLAKRIQEFRTQAEVDQLRASSNVNTSTSAVGINGVGMSSNKIIEAIMQSTAKGEVRTIKQGYLLKRSSSLRADWKRRFFVLDGHGTLYYYRNKGAKPGASPSFQSFSSMEQNSRVFGRFRPRHRRTSSLGEENLAYRTVDLQTSTIKIDADDTDLRLCFRIISPSKTYTLQAENEAERIDWMNKIMGVIASLLNSHLQQLHTGRTDMENNNARGGVCYDVRLLDDHGNFPDAMKVNEQASVSKVLREIPGNNLCAECVSPDPDWASLNLGILMCIECSGVHRNLGVHISKVRSITLDVKVWEPTILDLFRILGNVYCNSIWEELLLPENDSSLKFDDVSRESNAFLSITKPGPTDASHQKEKYIHAKYAEKLLVNKAERASSIPSLAASIWEAVKTNNLREVYRLIVRSEENIINTTYDDVVNVKLSHHDGEDDPNEGFHAVQKKQYDPVTCQKIKDFNKPEDCLHGCSLFHLACHCGNPVMLELLLQFGADINRCDYHGRTPLHHCIAKRNNQLAKFLLKRGARASIKDGGGLGVLERAMEMGAITDEELFVLLSES</sequence>
<dbReference type="InterPro" id="IPR004148">
    <property type="entry name" value="BAR_dom"/>
</dbReference>
<dbReference type="GO" id="GO:0005737">
    <property type="term" value="C:cytoplasm"/>
    <property type="evidence" value="ECO:0007669"/>
    <property type="project" value="InterPro"/>
</dbReference>
<dbReference type="Gene3D" id="1.25.40.20">
    <property type="entry name" value="Ankyrin repeat-containing domain"/>
    <property type="match status" value="1"/>
</dbReference>
<evidence type="ECO:0000256" key="2">
    <source>
        <dbReference type="ARBA" id="ARBA00022723"/>
    </source>
</evidence>
<dbReference type="CDD" id="cd08204">
    <property type="entry name" value="ArfGap"/>
    <property type="match status" value="1"/>
</dbReference>
<dbReference type="InterPro" id="IPR001849">
    <property type="entry name" value="PH_domain"/>
</dbReference>
<evidence type="ECO:0000256" key="6">
    <source>
        <dbReference type="ARBA" id="ARBA00023043"/>
    </source>
</evidence>
<dbReference type="Proteomes" id="UP000823749">
    <property type="component" value="Chromosome 9"/>
</dbReference>
<organism evidence="12 13">
    <name type="scientific">Rhododendron griersonianum</name>
    <dbReference type="NCBI Taxonomy" id="479676"/>
    <lineage>
        <taxon>Eukaryota</taxon>
        <taxon>Viridiplantae</taxon>
        <taxon>Streptophyta</taxon>
        <taxon>Embryophyta</taxon>
        <taxon>Tracheophyta</taxon>
        <taxon>Spermatophyta</taxon>
        <taxon>Magnoliopsida</taxon>
        <taxon>eudicotyledons</taxon>
        <taxon>Gunneridae</taxon>
        <taxon>Pentapetalae</taxon>
        <taxon>asterids</taxon>
        <taxon>Ericales</taxon>
        <taxon>Ericaceae</taxon>
        <taxon>Ericoideae</taxon>
        <taxon>Rhodoreae</taxon>
        <taxon>Rhododendron</taxon>
    </lineage>
</organism>
<dbReference type="SMART" id="SM00105">
    <property type="entry name" value="ArfGap"/>
    <property type="match status" value="1"/>
</dbReference>
<dbReference type="Pfam" id="PF00169">
    <property type="entry name" value="PH"/>
    <property type="match status" value="1"/>
</dbReference>
<keyword evidence="1" id="KW-0343">GTPase activation</keyword>